<dbReference type="SUPFAM" id="SSF47384">
    <property type="entry name" value="Homodimeric domain of signal transducing histidine kinase"/>
    <property type="match status" value="1"/>
</dbReference>
<feature type="chain" id="PRO_5005673807" evidence="3">
    <location>
        <begin position="24"/>
        <end position="514"/>
    </location>
</feature>
<dbReference type="STRING" id="643867.Ftrac_2596"/>
<dbReference type="InterPro" id="IPR011990">
    <property type="entry name" value="TPR-like_helical_dom_sf"/>
</dbReference>
<organism evidence="4 5">
    <name type="scientific">Marivirga tractuosa (strain ATCC 23168 / DSM 4126 / NBRC 15989 / NCIMB 1408 / VKM B-1430 / H-43)</name>
    <name type="common">Microscilla tractuosa</name>
    <name type="synonym">Flexibacter tractuosus</name>
    <dbReference type="NCBI Taxonomy" id="643867"/>
    <lineage>
        <taxon>Bacteria</taxon>
        <taxon>Pseudomonadati</taxon>
        <taxon>Bacteroidota</taxon>
        <taxon>Cytophagia</taxon>
        <taxon>Cytophagales</taxon>
        <taxon>Marivirgaceae</taxon>
        <taxon>Marivirga</taxon>
    </lineage>
</organism>
<dbReference type="eggNOG" id="COG0457">
    <property type="taxonomic scope" value="Bacteria"/>
</dbReference>
<keyword evidence="5" id="KW-1185">Reference proteome</keyword>
<gene>
    <name evidence="4" type="ordered locus">Ftrac_2596</name>
</gene>
<dbReference type="Pfam" id="PF13424">
    <property type="entry name" value="TPR_12"/>
    <property type="match status" value="1"/>
</dbReference>
<name>E4TPL0_MARTH</name>
<feature type="coiled-coil region" evidence="1">
    <location>
        <begin position="319"/>
        <end position="353"/>
    </location>
</feature>
<dbReference type="SUPFAM" id="SSF48452">
    <property type="entry name" value="TPR-like"/>
    <property type="match status" value="2"/>
</dbReference>
<feature type="signal peptide" evidence="3">
    <location>
        <begin position="1"/>
        <end position="23"/>
    </location>
</feature>
<keyword evidence="3" id="KW-0732">Signal</keyword>
<keyword evidence="2" id="KW-1133">Transmembrane helix</keyword>
<dbReference type="eggNOG" id="COG3850">
    <property type="taxonomic scope" value="Bacteria"/>
</dbReference>
<dbReference type="Proteomes" id="UP000008720">
    <property type="component" value="Chromosome"/>
</dbReference>
<dbReference type="HOGENOM" id="CLU_529769_0_0_10"/>
<protein>
    <submittedName>
        <fullName evidence="4">Tetratricopeptide TPR_1 repeat-containing protein</fullName>
    </submittedName>
</protein>
<dbReference type="EMBL" id="CP002349">
    <property type="protein sequence ID" value="ADR22574.1"/>
    <property type="molecule type" value="Genomic_DNA"/>
</dbReference>
<dbReference type="RefSeq" id="WP_013454717.1">
    <property type="nucleotide sequence ID" value="NC_014759.1"/>
</dbReference>
<dbReference type="Gene3D" id="1.10.287.130">
    <property type="match status" value="1"/>
</dbReference>
<evidence type="ECO:0000256" key="1">
    <source>
        <dbReference type="SAM" id="Coils"/>
    </source>
</evidence>
<evidence type="ECO:0000256" key="3">
    <source>
        <dbReference type="SAM" id="SignalP"/>
    </source>
</evidence>
<feature type="transmembrane region" description="Helical" evidence="2">
    <location>
        <begin position="362"/>
        <end position="380"/>
    </location>
</feature>
<dbReference type="InterPro" id="IPR019734">
    <property type="entry name" value="TPR_rpt"/>
</dbReference>
<evidence type="ECO:0000313" key="5">
    <source>
        <dbReference type="Proteomes" id="UP000008720"/>
    </source>
</evidence>
<keyword evidence="1" id="KW-0175">Coiled coil</keyword>
<feature type="coiled-coil region" evidence="1">
    <location>
        <begin position="387"/>
        <end position="446"/>
    </location>
</feature>
<proteinExistence type="predicted"/>
<evidence type="ECO:0000313" key="4">
    <source>
        <dbReference type="EMBL" id="ADR22574.1"/>
    </source>
</evidence>
<dbReference type="InterPro" id="IPR036097">
    <property type="entry name" value="HisK_dim/P_sf"/>
</dbReference>
<dbReference type="SMART" id="SM00028">
    <property type="entry name" value="TPR"/>
    <property type="match status" value="4"/>
</dbReference>
<sequence length="514" mass="59618">MNRQWFKIISPLLLCLVIHSAFSAASDSLQRLLNNRLLENEFSEEQSVLDYLDLTSKLYSDSPAEALYYVSALEQELDANNNKSGKAYILSKKATFYWLQGVYDASLKAYFEALKIFEEDNNKIEIVKTLNNIGETYKKQEDYAQSAKFIKLALEKLDELEEFSPELILVNLGQLFMLKENFDSANYYLNQILNKDSVSTRSKGFTFLYKGIVNRKTGQNDSAQFYLRESLNLWEEIKYDRGIVESNIEIARVYIKQNIYSNANQHLKLAEALALKINALDLLLKIYQSKIDLYRIRGSKDSLVYNFDQYLKVKDSIFNSESRAEINKLSIQYDLAQKEKERYKLALDQSQLANKIENRTQFLILLAVALIISVVLIIYLRSKSIQLKTAHFKLKQQKEEIEQNQQKISSKSLELAKLNKDLHNLNNNLEQRVMERTQKLNERNKQIAEFTYYNSHKLRAPVANVLGLINVMELTKDGKIDPIVLNHLKTSAMELDKVIYNLKNLLDLDEEIEG</sequence>
<dbReference type="AlphaFoldDB" id="E4TPL0"/>
<accession>E4TPL0</accession>
<keyword evidence="2" id="KW-0472">Membrane</keyword>
<dbReference type="GO" id="GO:0000155">
    <property type="term" value="F:phosphorelay sensor kinase activity"/>
    <property type="evidence" value="ECO:0007669"/>
    <property type="project" value="InterPro"/>
</dbReference>
<keyword evidence="2" id="KW-0812">Transmembrane</keyword>
<dbReference type="Gene3D" id="1.25.40.10">
    <property type="entry name" value="Tetratricopeptide repeat domain"/>
    <property type="match status" value="2"/>
</dbReference>
<evidence type="ECO:0000256" key="2">
    <source>
        <dbReference type="SAM" id="Phobius"/>
    </source>
</evidence>
<reference evidence="4 5" key="1">
    <citation type="journal article" date="2011" name="Stand. Genomic Sci.">
        <title>Complete genome sequence of Marivirga tractuosa type strain (H-43).</title>
        <authorList>
            <person name="Pagani I."/>
            <person name="Chertkov O."/>
            <person name="Lapidus A."/>
            <person name="Lucas S."/>
            <person name="Del Rio T.G."/>
            <person name="Tice H."/>
            <person name="Copeland A."/>
            <person name="Cheng J.F."/>
            <person name="Nolan M."/>
            <person name="Saunders E."/>
            <person name="Pitluck S."/>
            <person name="Held B."/>
            <person name="Goodwin L."/>
            <person name="Liolios K."/>
            <person name="Ovchinikova G."/>
            <person name="Ivanova N."/>
            <person name="Mavromatis K."/>
            <person name="Pati A."/>
            <person name="Chen A."/>
            <person name="Palaniappan K."/>
            <person name="Land M."/>
            <person name="Hauser L."/>
            <person name="Jeffries C.D."/>
            <person name="Detter J.C."/>
            <person name="Han C."/>
            <person name="Tapia R."/>
            <person name="Ngatchou-Djao O.D."/>
            <person name="Rohde M."/>
            <person name="Goker M."/>
            <person name="Spring S."/>
            <person name="Sikorski J."/>
            <person name="Woyke T."/>
            <person name="Bristow J."/>
            <person name="Eisen J.A."/>
            <person name="Markowitz V."/>
            <person name="Hugenholtz P."/>
            <person name="Klenk H.P."/>
            <person name="Kyrpides N.C."/>
        </authorList>
    </citation>
    <scope>NUCLEOTIDE SEQUENCE [LARGE SCALE GENOMIC DNA]</scope>
    <source>
        <strain evidence="5">ATCC 23168 / DSM 4126 / NBRC 15989 / NCIMB 1408 / VKM B-1430 / H-43</strain>
    </source>
</reference>
<dbReference type="KEGG" id="mtt:Ftrac_2596"/>